<sequence length="149" mass="16328">MQINSTSFSVLTTQARKTAYSLPASEEQSLPSTQERPSTRELASTIDPKNMSRNDAAALGDALARAGETELGMFFLAQSMILVNENGNLRTATKTDSVMNEQFNMFDSLQSQIEFAKSKSLSTDTLDSALKFLDKFQLAGVTPEVNLYT</sequence>
<organism evidence="2 3">
    <name type="scientific">Amphritea balenae</name>
    <dbReference type="NCBI Taxonomy" id="452629"/>
    <lineage>
        <taxon>Bacteria</taxon>
        <taxon>Pseudomonadati</taxon>
        <taxon>Pseudomonadota</taxon>
        <taxon>Gammaproteobacteria</taxon>
        <taxon>Oceanospirillales</taxon>
        <taxon>Oceanospirillaceae</taxon>
        <taxon>Amphritea</taxon>
    </lineage>
</organism>
<comment type="caution">
    <text evidence="2">The sequence shown here is derived from an EMBL/GenBank/DDBJ whole genome shotgun (WGS) entry which is preliminary data.</text>
</comment>
<name>A0A3P1SL78_9GAMM</name>
<evidence type="ECO:0000256" key="1">
    <source>
        <dbReference type="SAM" id="MobiDB-lite"/>
    </source>
</evidence>
<dbReference type="OrthoDB" id="6401886at2"/>
<feature type="region of interest" description="Disordered" evidence="1">
    <location>
        <begin position="19"/>
        <end position="41"/>
    </location>
</feature>
<dbReference type="RefSeq" id="WP_124927202.1">
    <property type="nucleotide sequence ID" value="NZ_RQXV01000010.1"/>
</dbReference>
<evidence type="ECO:0000313" key="3">
    <source>
        <dbReference type="Proteomes" id="UP000267535"/>
    </source>
</evidence>
<gene>
    <name evidence="2" type="ORF">EHS89_16110</name>
</gene>
<proteinExistence type="predicted"/>
<dbReference type="EMBL" id="RQXV01000010">
    <property type="protein sequence ID" value="RRC97704.1"/>
    <property type="molecule type" value="Genomic_DNA"/>
</dbReference>
<dbReference type="AlphaFoldDB" id="A0A3P1SL78"/>
<accession>A0A3P1SL78</accession>
<dbReference type="Proteomes" id="UP000267535">
    <property type="component" value="Unassembled WGS sequence"/>
</dbReference>
<reference evidence="2 3" key="1">
    <citation type="submission" date="2018-11" db="EMBL/GenBank/DDBJ databases">
        <title>The draft genome sequence of Amphritea balenae JAMM 1525T.</title>
        <authorList>
            <person name="Fang Z."/>
            <person name="Zhang Y."/>
            <person name="Han X."/>
        </authorList>
    </citation>
    <scope>NUCLEOTIDE SEQUENCE [LARGE SCALE GENOMIC DNA]</scope>
    <source>
        <strain evidence="2 3">JAMM 1525</strain>
    </source>
</reference>
<keyword evidence="3" id="KW-1185">Reference proteome</keyword>
<feature type="compositionally biased region" description="Polar residues" evidence="1">
    <location>
        <begin position="26"/>
        <end position="36"/>
    </location>
</feature>
<evidence type="ECO:0000313" key="2">
    <source>
        <dbReference type="EMBL" id="RRC97704.1"/>
    </source>
</evidence>
<protein>
    <submittedName>
        <fullName evidence="2">Uncharacterized protein</fullName>
    </submittedName>
</protein>